<dbReference type="InterPro" id="IPR055897">
    <property type="entry name" value="DUF7474"/>
</dbReference>
<sequence>MPRFEYPCPGCRTRTNLHDVDCDFDGVRWTDIEAAYVDILSRLSTEPHTQADLRANIEEWGGLHAAGLSRLRADQRVDGDDDEPLELLTAEAYKERVTHPTMEPLKTIYEKGSVHGAHDNAVFALVAFYEMVGLSWQETREQMLTWLEESGTWARGGFEEASPEELVDSKRHVYERGYGWKQAGREAKAVIDRRLG</sequence>
<organism evidence="1 5">
    <name type="scientific">Halosegnis rubeus</name>
    <dbReference type="NCBI Taxonomy" id="2212850"/>
    <lineage>
        <taxon>Archaea</taxon>
        <taxon>Methanobacteriati</taxon>
        <taxon>Methanobacteriota</taxon>
        <taxon>Stenosarchaea group</taxon>
        <taxon>Halobacteria</taxon>
        <taxon>Halobacteriales</taxon>
        <taxon>Natronomonadaceae</taxon>
        <taxon>Halosegnis</taxon>
    </lineage>
</organism>
<dbReference type="OrthoDB" id="296096at2157"/>
<gene>
    <name evidence="2" type="ORF">DM867_03335</name>
    <name evidence="1" type="ORF">DMP03_07740</name>
    <name evidence="3" type="ORF">DP108_07880</name>
</gene>
<dbReference type="Proteomes" id="UP000326865">
    <property type="component" value="Unassembled WGS sequence"/>
</dbReference>
<dbReference type="EMBL" id="QMDY01000004">
    <property type="protein sequence ID" value="KAB7517495.1"/>
    <property type="molecule type" value="Genomic_DNA"/>
</dbReference>
<reference evidence="4 5" key="1">
    <citation type="submission" date="2019-10" db="EMBL/GenBank/DDBJ databases">
        <title>Unraveling microbial dark matter from salterns through culturing: the case of the genus Halosegnis.</title>
        <authorList>
            <person name="Duran-Viseras A."/>
            <person name="Andrei A.-S."/>
            <person name="Vera-Gargallo B."/>
            <person name="Ghai R."/>
            <person name="Sanchez-Porro C."/>
            <person name="Ventosa A."/>
        </authorList>
    </citation>
    <scope>NUCLEOTIDE SEQUENCE [LARGE SCALE GENOMIC DNA]</scope>
    <source>
        <strain evidence="1 5">F17-44</strain>
        <strain evidence="2 6">F18-79</strain>
        <strain evidence="3 4">F19-13</strain>
    </source>
</reference>
<evidence type="ECO:0000313" key="3">
    <source>
        <dbReference type="EMBL" id="KAB7517495.1"/>
    </source>
</evidence>
<dbReference type="Pfam" id="PF24286">
    <property type="entry name" value="DUF7474"/>
    <property type="match status" value="1"/>
</dbReference>
<keyword evidence="6" id="KW-1185">Reference proteome</keyword>
<evidence type="ECO:0000313" key="2">
    <source>
        <dbReference type="EMBL" id="KAB7516185.1"/>
    </source>
</evidence>
<dbReference type="AlphaFoldDB" id="A0A5N5U926"/>
<accession>A0A5N5UBZ8</accession>
<evidence type="ECO:0000313" key="1">
    <source>
        <dbReference type="EMBL" id="KAB7515135.1"/>
    </source>
</evidence>
<dbReference type="Proteomes" id="UP000326302">
    <property type="component" value="Unassembled WGS sequence"/>
</dbReference>
<evidence type="ECO:0000313" key="4">
    <source>
        <dbReference type="Proteomes" id="UP000326207"/>
    </source>
</evidence>
<evidence type="ECO:0000313" key="5">
    <source>
        <dbReference type="Proteomes" id="UP000326302"/>
    </source>
</evidence>
<protein>
    <submittedName>
        <fullName evidence="1">Uncharacterized protein</fullName>
    </submittedName>
</protein>
<dbReference type="EMBL" id="QKKZ01000001">
    <property type="protein sequence ID" value="KAB7516185.1"/>
    <property type="molecule type" value="Genomic_DNA"/>
</dbReference>
<accession>A0A5N5U926</accession>
<name>A0A5N5U926_9EURY</name>
<accession>A0A5N5UFQ7</accession>
<dbReference type="EMBL" id="QJOW01000003">
    <property type="protein sequence ID" value="KAB7515135.1"/>
    <property type="molecule type" value="Genomic_DNA"/>
</dbReference>
<comment type="caution">
    <text evidence="1">The sequence shown here is derived from an EMBL/GenBank/DDBJ whole genome shotgun (WGS) entry which is preliminary data.</text>
</comment>
<dbReference type="RefSeq" id="WP_152120139.1">
    <property type="nucleotide sequence ID" value="NZ_QJOW01000003.1"/>
</dbReference>
<evidence type="ECO:0000313" key="6">
    <source>
        <dbReference type="Proteomes" id="UP000326865"/>
    </source>
</evidence>
<dbReference type="Proteomes" id="UP000326207">
    <property type="component" value="Unassembled WGS sequence"/>
</dbReference>
<proteinExistence type="predicted"/>